<accession>A0A2A2JYA0</accession>
<comment type="caution">
    <text evidence="1">The sequence shown here is derived from an EMBL/GenBank/DDBJ whole genome shotgun (WGS) entry which is preliminary data.</text>
</comment>
<gene>
    <name evidence="1" type="ORF">WR25_10710</name>
</gene>
<dbReference type="Proteomes" id="UP000218231">
    <property type="component" value="Unassembled WGS sequence"/>
</dbReference>
<name>A0A2A2JYA0_9BILA</name>
<proteinExistence type="predicted"/>
<protein>
    <submittedName>
        <fullName evidence="1">Uncharacterized protein</fullName>
    </submittedName>
</protein>
<evidence type="ECO:0000313" key="1">
    <source>
        <dbReference type="EMBL" id="PAV66648.1"/>
    </source>
</evidence>
<reference evidence="1 2" key="1">
    <citation type="journal article" date="2017" name="Curr. Biol.">
        <title>Genome architecture and evolution of a unichromosomal asexual nematode.</title>
        <authorList>
            <person name="Fradin H."/>
            <person name="Zegar C."/>
            <person name="Gutwein M."/>
            <person name="Lucas J."/>
            <person name="Kovtun M."/>
            <person name="Corcoran D."/>
            <person name="Baugh L.R."/>
            <person name="Kiontke K."/>
            <person name="Gunsalus K."/>
            <person name="Fitch D.H."/>
            <person name="Piano F."/>
        </authorList>
    </citation>
    <scope>NUCLEOTIDE SEQUENCE [LARGE SCALE GENOMIC DNA]</scope>
    <source>
        <strain evidence="1">PF1309</strain>
    </source>
</reference>
<keyword evidence="2" id="KW-1185">Reference proteome</keyword>
<dbReference type="EMBL" id="LIAE01010061">
    <property type="protein sequence ID" value="PAV66648.1"/>
    <property type="molecule type" value="Genomic_DNA"/>
</dbReference>
<evidence type="ECO:0000313" key="2">
    <source>
        <dbReference type="Proteomes" id="UP000218231"/>
    </source>
</evidence>
<sequence length="76" mass="7931">MGEQGEIARALKQAVLDLRFLGFGRLDRAGENVARLILAIGAGKGGERGGEAFAIGDRSRRAVLERSAGGTQHIAA</sequence>
<dbReference type="AlphaFoldDB" id="A0A2A2JYA0"/>
<organism evidence="1 2">
    <name type="scientific">Diploscapter pachys</name>
    <dbReference type="NCBI Taxonomy" id="2018661"/>
    <lineage>
        <taxon>Eukaryota</taxon>
        <taxon>Metazoa</taxon>
        <taxon>Ecdysozoa</taxon>
        <taxon>Nematoda</taxon>
        <taxon>Chromadorea</taxon>
        <taxon>Rhabditida</taxon>
        <taxon>Rhabditina</taxon>
        <taxon>Rhabditomorpha</taxon>
        <taxon>Rhabditoidea</taxon>
        <taxon>Rhabditidae</taxon>
        <taxon>Diploscapter</taxon>
    </lineage>
</organism>